<dbReference type="EMBL" id="MCGE01000001">
    <property type="protein sequence ID" value="ORZ25225.1"/>
    <property type="molecule type" value="Genomic_DNA"/>
</dbReference>
<dbReference type="Proteomes" id="UP000193560">
    <property type="component" value="Unassembled WGS sequence"/>
</dbReference>
<dbReference type="AlphaFoldDB" id="A0A1X2J0C1"/>
<evidence type="ECO:0000313" key="5">
    <source>
        <dbReference type="Proteomes" id="UP000193560"/>
    </source>
</evidence>
<feature type="compositionally biased region" description="Low complexity" evidence="3">
    <location>
        <begin position="76"/>
        <end position="92"/>
    </location>
</feature>
<dbReference type="PANTHER" id="PTHR46093:SF18">
    <property type="entry name" value="FIBRONECTIN TYPE-III DOMAIN-CONTAINING PROTEIN"/>
    <property type="match status" value="1"/>
</dbReference>
<feature type="region of interest" description="Disordered" evidence="3">
    <location>
        <begin position="184"/>
        <end position="206"/>
    </location>
</feature>
<keyword evidence="1" id="KW-0880">Kelch repeat</keyword>
<dbReference type="InterPro" id="IPR015915">
    <property type="entry name" value="Kelch-typ_b-propeller"/>
</dbReference>
<dbReference type="STRING" id="90262.A0A1X2J0C1"/>
<evidence type="ECO:0000256" key="3">
    <source>
        <dbReference type="SAM" id="MobiDB-lite"/>
    </source>
</evidence>
<accession>A0A1X2J0C1</accession>
<dbReference type="Pfam" id="PF24681">
    <property type="entry name" value="Kelch_KLHDC2_KLHL20_DRC7"/>
    <property type="match status" value="1"/>
</dbReference>
<feature type="compositionally biased region" description="Polar residues" evidence="3">
    <location>
        <begin position="49"/>
        <end position="75"/>
    </location>
</feature>
<dbReference type="Gene3D" id="2.120.10.80">
    <property type="entry name" value="Kelch-type beta propeller"/>
    <property type="match status" value="2"/>
</dbReference>
<feature type="compositionally biased region" description="Low complexity" evidence="3">
    <location>
        <begin position="134"/>
        <end position="146"/>
    </location>
</feature>
<evidence type="ECO:0000313" key="4">
    <source>
        <dbReference type="EMBL" id="ORZ25225.1"/>
    </source>
</evidence>
<gene>
    <name evidence="4" type="ORF">BCR42DRAFT_399664</name>
</gene>
<feature type="compositionally biased region" description="Low complexity" evidence="3">
    <location>
        <begin position="18"/>
        <end position="44"/>
    </location>
</feature>
<keyword evidence="2" id="KW-0677">Repeat</keyword>
<feature type="region of interest" description="Disordered" evidence="3">
    <location>
        <begin position="131"/>
        <end position="166"/>
    </location>
</feature>
<dbReference type="SMART" id="SM00612">
    <property type="entry name" value="Kelch"/>
    <property type="match status" value="5"/>
</dbReference>
<dbReference type="InterPro" id="IPR006652">
    <property type="entry name" value="Kelch_1"/>
</dbReference>
<proteinExistence type="predicted"/>
<comment type="caution">
    <text evidence="4">The sequence shown here is derived from an EMBL/GenBank/DDBJ whole genome shotgun (WGS) entry which is preliminary data.</text>
</comment>
<evidence type="ECO:0008006" key="6">
    <source>
        <dbReference type="Google" id="ProtNLM"/>
    </source>
</evidence>
<name>A0A1X2J0C1_9FUNG</name>
<organism evidence="4 5">
    <name type="scientific">Absidia repens</name>
    <dbReference type="NCBI Taxonomy" id="90262"/>
    <lineage>
        <taxon>Eukaryota</taxon>
        <taxon>Fungi</taxon>
        <taxon>Fungi incertae sedis</taxon>
        <taxon>Mucoromycota</taxon>
        <taxon>Mucoromycotina</taxon>
        <taxon>Mucoromycetes</taxon>
        <taxon>Mucorales</taxon>
        <taxon>Cunninghamellaceae</taxon>
        <taxon>Absidia</taxon>
    </lineage>
</organism>
<keyword evidence="5" id="KW-1185">Reference proteome</keyword>
<evidence type="ECO:0000256" key="2">
    <source>
        <dbReference type="ARBA" id="ARBA00022737"/>
    </source>
</evidence>
<protein>
    <recommendedName>
        <fullName evidence="6">Galactose oxidase</fullName>
    </recommendedName>
</protein>
<dbReference type="OrthoDB" id="10251809at2759"/>
<dbReference type="PANTHER" id="PTHR46093">
    <property type="entry name" value="ACYL-COA-BINDING DOMAIN-CONTAINING PROTEIN 5"/>
    <property type="match status" value="1"/>
</dbReference>
<feature type="compositionally biased region" description="Polar residues" evidence="3">
    <location>
        <begin position="186"/>
        <end position="199"/>
    </location>
</feature>
<evidence type="ECO:0000256" key="1">
    <source>
        <dbReference type="ARBA" id="ARBA00022441"/>
    </source>
</evidence>
<dbReference type="SUPFAM" id="SSF117281">
    <property type="entry name" value="Kelch motif"/>
    <property type="match status" value="2"/>
</dbReference>
<sequence length="557" mass="60685">MSQTQQRRQLHEYGSSLVAGSTVSFTSSSSNSSSGSNASTSIFSRVKRSLSSNHHAQPTQLQQSSKQHSPPTAITSFSRPHQLSPSSSTSSSNMIKNNIEGYKRMPPPPTSFAMQESFSLPGYNQENKSVDAFSSSTVTSSSTTNTMGHGEERKTAMGPRSTSDHFHYKNNGAPLITSAMTRARSTDPNTHSGKQSASLRSAVPLPTPTSMTSSFIELTTMAKKQPEKRTSLSGQGGGVQAPAPAMYWSLPSVYGKIPKPTRAHVSVVVGDLMYVFGGTDSKHCLGSLYALELDTFTWTKPKVYGDIPPPCRAHSAVAHGNNIYVFGGGDGPTYHNHFYALDTVSMTWWKPSTSGPVPSPRRAHVAVVWCDVMYIFGGGDGARALNDVCALNLKTMCWSVLETTGPKPVARGYHSGTLVGSKLIIFGGSDGHECFGDIHVFDLESQRWHPFNFEPHVPRLSHTAVCVGSYLFVTAGHDGSQYCKDLLLLNLVTMAWEVRKVYGNAPSNRGYHTMLLYDSRLFMFGGYDGKKFFNDLYVLELSSCAYLQQITNFSIDV</sequence>
<feature type="region of interest" description="Disordered" evidence="3">
    <location>
        <begin position="1"/>
        <end position="94"/>
    </location>
</feature>
<reference evidence="4 5" key="1">
    <citation type="submission" date="2016-07" db="EMBL/GenBank/DDBJ databases">
        <title>Pervasive Adenine N6-methylation of Active Genes in Fungi.</title>
        <authorList>
            <consortium name="DOE Joint Genome Institute"/>
            <person name="Mondo S.J."/>
            <person name="Dannebaum R.O."/>
            <person name="Kuo R.C."/>
            <person name="Labutti K."/>
            <person name="Haridas S."/>
            <person name="Kuo A."/>
            <person name="Salamov A."/>
            <person name="Ahrendt S.R."/>
            <person name="Lipzen A."/>
            <person name="Sullivan W."/>
            <person name="Andreopoulos W.B."/>
            <person name="Clum A."/>
            <person name="Lindquist E."/>
            <person name="Daum C."/>
            <person name="Ramamoorthy G.K."/>
            <person name="Gryganskyi A."/>
            <person name="Culley D."/>
            <person name="Magnuson J.K."/>
            <person name="James T.Y."/>
            <person name="O'Malley M.A."/>
            <person name="Stajich J.E."/>
            <person name="Spatafora J.W."/>
            <person name="Visel A."/>
            <person name="Grigoriev I.V."/>
        </authorList>
    </citation>
    <scope>NUCLEOTIDE SEQUENCE [LARGE SCALE GENOMIC DNA]</scope>
    <source>
        <strain evidence="4 5">NRRL 1336</strain>
    </source>
</reference>